<dbReference type="InterPro" id="IPR005225">
    <property type="entry name" value="Small_GTP-bd"/>
</dbReference>
<dbReference type="OrthoDB" id="8830751at2759"/>
<dbReference type="NCBIfam" id="TIGR00231">
    <property type="entry name" value="small_GTP"/>
    <property type="match status" value="1"/>
</dbReference>
<dbReference type="Proteomes" id="UP000007879">
    <property type="component" value="Unassembled WGS sequence"/>
</dbReference>
<accession>A0A1X7VV34</accession>
<evidence type="ECO:0000313" key="4">
    <source>
        <dbReference type="Proteomes" id="UP000007879"/>
    </source>
</evidence>
<keyword evidence="1" id="KW-0547">Nucleotide-binding</keyword>
<dbReference type="InParanoid" id="A0A1X7VV34"/>
<dbReference type="KEGG" id="aqu:100635674"/>
<dbReference type="SMART" id="SM00174">
    <property type="entry name" value="RHO"/>
    <property type="match status" value="1"/>
</dbReference>
<dbReference type="SMART" id="SM00176">
    <property type="entry name" value="RAN"/>
    <property type="match status" value="1"/>
</dbReference>
<dbReference type="OMA" id="DIFIACF"/>
<dbReference type="InterPro" id="IPR003578">
    <property type="entry name" value="Small_GTPase_Rho"/>
</dbReference>
<dbReference type="eggNOG" id="KOG0393">
    <property type="taxonomic scope" value="Eukaryota"/>
</dbReference>
<dbReference type="PANTHER" id="PTHR24072">
    <property type="entry name" value="RHO FAMILY GTPASE"/>
    <property type="match status" value="1"/>
</dbReference>
<reference evidence="4" key="1">
    <citation type="journal article" date="2010" name="Nature">
        <title>The Amphimedon queenslandica genome and the evolution of animal complexity.</title>
        <authorList>
            <person name="Srivastava M."/>
            <person name="Simakov O."/>
            <person name="Chapman J."/>
            <person name="Fahey B."/>
            <person name="Gauthier M.E."/>
            <person name="Mitros T."/>
            <person name="Richards G.S."/>
            <person name="Conaco C."/>
            <person name="Dacre M."/>
            <person name="Hellsten U."/>
            <person name="Larroux C."/>
            <person name="Putnam N.H."/>
            <person name="Stanke M."/>
            <person name="Adamska M."/>
            <person name="Darling A."/>
            <person name="Degnan S.M."/>
            <person name="Oakley T.H."/>
            <person name="Plachetzki D.C."/>
            <person name="Zhai Y."/>
            <person name="Adamski M."/>
            <person name="Calcino A."/>
            <person name="Cummins S.F."/>
            <person name="Goodstein D.M."/>
            <person name="Harris C."/>
            <person name="Jackson D.J."/>
            <person name="Leys S.P."/>
            <person name="Shu S."/>
            <person name="Woodcroft B.J."/>
            <person name="Vervoort M."/>
            <person name="Kosik K.S."/>
            <person name="Manning G."/>
            <person name="Degnan B.M."/>
            <person name="Rokhsar D.S."/>
        </authorList>
    </citation>
    <scope>NUCLEOTIDE SEQUENCE [LARGE SCALE GENOMIC DNA]</scope>
</reference>
<dbReference type="InterPro" id="IPR027417">
    <property type="entry name" value="P-loop_NTPase"/>
</dbReference>
<dbReference type="PRINTS" id="PR00449">
    <property type="entry name" value="RASTRNSFRMNG"/>
</dbReference>
<dbReference type="FunFam" id="3.40.50.300:FF:000118">
    <property type="entry name" value="Rho-related GTP-binding protein RhoG"/>
    <property type="match status" value="1"/>
</dbReference>
<evidence type="ECO:0000256" key="1">
    <source>
        <dbReference type="ARBA" id="ARBA00022741"/>
    </source>
</evidence>
<dbReference type="SUPFAM" id="SSF52540">
    <property type="entry name" value="P-loop containing nucleoside triphosphate hydrolases"/>
    <property type="match status" value="1"/>
</dbReference>
<keyword evidence="4" id="KW-1185">Reference proteome</keyword>
<reference evidence="3" key="2">
    <citation type="submission" date="2017-05" db="UniProtKB">
        <authorList>
            <consortium name="EnsemblMetazoa"/>
        </authorList>
    </citation>
    <scope>IDENTIFICATION</scope>
</reference>
<dbReference type="SMART" id="SM00175">
    <property type="entry name" value="RAB"/>
    <property type="match status" value="1"/>
</dbReference>
<proteinExistence type="predicted"/>
<dbReference type="EnsemblMetazoa" id="Aqu2.1.44197_001">
    <property type="protein sequence ID" value="Aqu2.1.44197_001"/>
    <property type="gene ID" value="Aqu2.1.44197"/>
</dbReference>
<dbReference type="GO" id="GO:0005525">
    <property type="term" value="F:GTP binding"/>
    <property type="evidence" value="ECO:0007669"/>
    <property type="project" value="UniProtKB-KW"/>
</dbReference>
<dbReference type="Gene3D" id="3.40.50.300">
    <property type="entry name" value="P-loop containing nucleotide triphosphate hydrolases"/>
    <property type="match status" value="1"/>
</dbReference>
<evidence type="ECO:0000256" key="2">
    <source>
        <dbReference type="ARBA" id="ARBA00023134"/>
    </source>
</evidence>
<dbReference type="Pfam" id="PF00071">
    <property type="entry name" value="Ras"/>
    <property type="match status" value="1"/>
</dbReference>
<organism evidence="3">
    <name type="scientific">Amphimedon queenslandica</name>
    <name type="common">Sponge</name>
    <dbReference type="NCBI Taxonomy" id="400682"/>
    <lineage>
        <taxon>Eukaryota</taxon>
        <taxon>Metazoa</taxon>
        <taxon>Porifera</taxon>
        <taxon>Demospongiae</taxon>
        <taxon>Heteroscleromorpha</taxon>
        <taxon>Haplosclerida</taxon>
        <taxon>Niphatidae</taxon>
        <taxon>Amphimedon</taxon>
    </lineage>
</organism>
<name>A0A1X7VV34_AMPQE</name>
<dbReference type="CDD" id="cd00157">
    <property type="entry name" value="Rho"/>
    <property type="match status" value="1"/>
</dbReference>
<gene>
    <name evidence="3" type="primary">100635674</name>
</gene>
<dbReference type="SMART" id="SM00173">
    <property type="entry name" value="RAS"/>
    <property type="match status" value="1"/>
</dbReference>
<dbReference type="PROSITE" id="PS51420">
    <property type="entry name" value="RHO"/>
    <property type="match status" value="1"/>
</dbReference>
<dbReference type="InterPro" id="IPR001806">
    <property type="entry name" value="Small_GTPase"/>
</dbReference>
<dbReference type="PROSITE" id="PS51421">
    <property type="entry name" value="RAS"/>
    <property type="match status" value="1"/>
</dbReference>
<dbReference type="PROSITE" id="PS51419">
    <property type="entry name" value="RAB"/>
    <property type="match status" value="1"/>
</dbReference>
<dbReference type="STRING" id="400682.A0A1X7VV34"/>
<protein>
    <submittedName>
        <fullName evidence="3">Uncharacterized protein</fullName>
    </submittedName>
</protein>
<dbReference type="EnsemblMetazoa" id="XM_003382484.2">
    <property type="protein sequence ID" value="XP_003382532.1"/>
    <property type="gene ID" value="LOC100635674"/>
</dbReference>
<sequence length="195" mass="22117">MSLKHIKCVVVGDGAVGKTCLLMTYTTNSFPGEYIPTVFDNYAANVIVDEKPIRLGLWDTAGQEDYERIRPLSYPQTNVFLICFSLVSSSSYQNVEHKWYPEVRHHCGPDVPIILVGTKVDLREDPETLSELAKDGKTPLKFVDGLKLQKKINAERYIECSAKMLTNIHQVFEEAVRVSLKAMEPKKVKRRCVLL</sequence>
<dbReference type="GO" id="GO:0007264">
    <property type="term" value="P:small GTPase-mediated signal transduction"/>
    <property type="evidence" value="ECO:0007669"/>
    <property type="project" value="InterPro"/>
</dbReference>
<evidence type="ECO:0000313" key="3">
    <source>
        <dbReference type="EnsemblMetazoa" id="Aqu2.1.44197_001"/>
    </source>
</evidence>
<keyword evidence="2" id="KW-0342">GTP-binding</keyword>
<dbReference type="GO" id="GO:0003924">
    <property type="term" value="F:GTPase activity"/>
    <property type="evidence" value="ECO:0007669"/>
    <property type="project" value="InterPro"/>
</dbReference>
<dbReference type="AlphaFoldDB" id="A0A1X7VV34"/>